<dbReference type="HOGENOM" id="CLU_098277_1_0_10"/>
<dbReference type="InterPro" id="IPR031762">
    <property type="entry name" value="DUF4738"/>
</dbReference>
<evidence type="ECO:0000313" key="2">
    <source>
        <dbReference type="Proteomes" id="UP000005546"/>
    </source>
</evidence>
<sequence>MGASKIGIYGITGNKRRPKNITDKLVQLAFFLFLCETVEKKKKMQTHFKFLCMACTVLLCYSCGGNNPQTVSGYSEYEKPDTTNSVQEMKDYHYSAEVKVGQTRYTYDIVREVNDTLPLVTGDGGERYADNYIRLRVNREGKEIFNKAFTKNHFRNYMEKGFISHAILEGMAFDKVDGNNLRFAASVSYPASDIYIPLSITISPDGNYQITKDEVLDTVVATDSTETGE</sequence>
<accession>F3QWJ9</accession>
<dbReference type="eggNOG" id="ENOG5033QXS">
    <property type="taxonomic scope" value="Bacteria"/>
</dbReference>
<dbReference type="EMBL" id="AFBR01000073">
    <property type="protein sequence ID" value="EGG51904.1"/>
    <property type="molecule type" value="Genomic_DNA"/>
</dbReference>
<name>F3QWJ9_9BACT</name>
<dbReference type="OrthoDB" id="1086474at2"/>
<proteinExistence type="predicted"/>
<evidence type="ECO:0008006" key="3">
    <source>
        <dbReference type="Google" id="ProtNLM"/>
    </source>
</evidence>
<dbReference type="Proteomes" id="UP000005546">
    <property type="component" value="Unassembled WGS sequence"/>
</dbReference>
<dbReference type="Gene3D" id="2.40.128.510">
    <property type="entry name" value="Protein of unknown function DUF4738"/>
    <property type="match status" value="1"/>
</dbReference>
<organism evidence="1 2">
    <name type="scientific">Paraprevotella xylaniphila YIT 11841</name>
    <dbReference type="NCBI Taxonomy" id="762982"/>
    <lineage>
        <taxon>Bacteria</taxon>
        <taxon>Pseudomonadati</taxon>
        <taxon>Bacteroidota</taxon>
        <taxon>Bacteroidia</taxon>
        <taxon>Bacteroidales</taxon>
        <taxon>Prevotellaceae</taxon>
        <taxon>Paraprevotella</taxon>
    </lineage>
</organism>
<keyword evidence="2" id="KW-1185">Reference proteome</keyword>
<gene>
    <name evidence="1" type="ORF">HMPREF9442_02581</name>
</gene>
<dbReference type="Pfam" id="PF15889">
    <property type="entry name" value="DUF4738"/>
    <property type="match status" value="1"/>
</dbReference>
<protein>
    <recommendedName>
        <fullName evidence="3">DUF4738 domain-containing protein</fullName>
    </recommendedName>
</protein>
<evidence type="ECO:0000313" key="1">
    <source>
        <dbReference type="EMBL" id="EGG51904.1"/>
    </source>
</evidence>
<dbReference type="AlphaFoldDB" id="F3QWJ9"/>
<reference evidence="1 2" key="1">
    <citation type="submission" date="2011-02" db="EMBL/GenBank/DDBJ databases">
        <authorList>
            <person name="Weinstock G."/>
            <person name="Sodergren E."/>
            <person name="Clifton S."/>
            <person name="Fulton L."/>
            <person name="Fulton B."/>
            <person name="Courtney L."/>
            <person name="Fronick C."/>
            <person name="Harrison M."/>
            <person name="Strong C."/>
            <person name="Farmer C."/>
            <person name="Delahaunty K."/>
            <person name="Markovic C."/>
            <person name="Hall O."/>
            <person name="Minx P."/>
            <person name="Tomlinson C."/>
            <person name="Mitreva M."/>
            <person name="Hou S."/>
            <person name="Chen J."/>
            <person name="Wollam A."/>
            <person name="Pepin K.H."/>
            <person name="Johnson M."/>
            <person name="Bhonagiri V."/>
            <person name="Zhang X."/>
            <person name="Suruliraj S."/>
            <person name="Warren W."/>
            <person name="Chinwalla A."/>
            <person name="Mardis E.R."/>
            <person name="Wilson R.K."/>
        </authorList>
    </citation>
    <scope>NUCLEOTIDE SEQUENCE [LARGE SCALE GENOMIC DNA]</scope>
    <source>
        <strain evidence="1 2">YIT 11841</strain>
    </source>
</reference>
<comment type="caution">
    <text evidence="1">The sequence shown here is derived from an EMBL/GenBank/DDBJ whole genome shotgun (WGS) entry which is preliminary data.</text>
</comment>
<dbReference type="STRING" id="762982.HMPREF9442_02581"/>